<dbReference type="InterPro" id="IPR011042">
    <property type="entry name" value="6-blade_b-propeller_TolB-like"/>
</dbReference>
<dbReference type="PROSITE" id="PS50093">
    <property type="entry name" value="PKD"/>
    <property type="match status" value="1"/>
</dbReference>
<gene>
    <name evidence="12" type="ORF">F0L74_27320</name>
</gene>
<evidence type="ECO:0000256" key="5">
    <source>
        <dbReference type="ARBA" id="ARBA00022982"/>
    </source>
</evidence>
<feature type="binding site" description="covalent" evidence="7">
    <location>
        <position position="800"/>
    </location>
    <ligand>
        <name>heme c</name>
        <dbReference type="ChEBI" id="CHEBI:61717"/>
    </ligand>
</feature>
<evidence type="ECO:0000256" key="6">
    <source>
        <dbReference type="ARBA" id="ARBA00023004"/>
    </source>
</evidence>
<feature type="binding site" description="covalent" evidence="7">
    <location>
        <position position="845"/>
    </location>
    <ligand>
        <name>heme c</name>
        <dbReference type="ChEBI" id="CHEBI:61717"/>
    </ligand>
</feature>
<dbReference type="InterPro" id="IPR008979">
    <property type="entry name" value="Galactose-bd-like_sf"/>
</dbReference>
<keyword evidence="6 7" id="KW-0408">Iron</keyword>
<dbReference type="PANTHER" id="PTHR19328:SF75">
    <property type="entry name" value="ALDOSE SUGAR DEHYDROGENASE YLII"/>
    <property type="match status" value="1"/>
</dbReference>
<dbReference type="InterPro" id="IPR002324">
    <property type="entry name" value="Cyt_c_ID"/>
</dbReference>
<dbReference type="InterPro" id="IPR011041">
    <property type="entry name" value="Quinoprot_gluc/sorb_DH_b-prop"/>
</dbReference>
<proteinExistence type="predicted"/>
<keyword evidence="3 7" id="KW-0479">Metal-binding</keyword>
<evidence type="ECO:0000259" key="10">
    <source>
        <dbReference type="PROSITE" id="PS51007"/>
    </source>
</evidence>
<keyword evidence="2 7" id="KW-0349">Heme</keyword>
<protein>
    <submittedName>
        <fullName evidence="12">Carbohydrate-binding protein</fullName>
    </submittedName>
</protein>
<dbReference type="PROSITE" id="PS51257">
    <property type="entry name" value="PROKAR_LIPOPROTEIN"/>
    <property type="match status" value="1"/>
</dbReference>
<feature type="region of interest" description="Disordered" evidence="8">
    <location>
        <begin position="330"/>
        <end position="364"/>
    </location>
</feature>
<dbReference type="InterPro" id="IPR036909">
    <property type="entry name" value="Cyt_c-like_dom_sf"/>
</dbReference>
<organism evidence="12 13">
    <name type="scientific">Chitinophaga agrisoli</name>
    <dbReference type="NCBI Taxonomy" id="2607653"/>
    <lineage>
        <taxon>Bacteria</taxon>
        <taxon>Pseudomonadati</taxon>
        <taxon>Bacteroidota</taxon>
        <taxon>Chitinophagia</taxon>
        <taxon>Chitinophagales</taxon>
        <taxon>Chitinophagaceae</taxon>
        <taxon>Chitinophaga</taxon>
    </lineage>
</organism>
<dbReference type="Pfam" id="PF06283">
    <property type="entry name" value="ThuA"/>
    <property type="match status" value="1"/>
</dbReference>
<dbReference type="GO" id="GO:0030246">
    <property type="term" value="F:carbohydrate binding"/>
    <property type="evidence" value="ECO:0007669"/>
    <property type="project" value="InterPro"/>
</dbReference>
<dbReference type="PANTHER" id="PTHR19328">
    <property type="entry name" value="HEDGEHOG-INTERACTING PROTEIN"/>
    <property type="match status" value="1"/>
</dbReference>
<comment type="caution">
    <text evidence="12">The sequence shown here is derived from an EMBL/GenBank/DDBJ whole genome shotgun (WGS) entry which is preliminary data.</text>
</comment>
<comment type="PTM">
    <text evidence="7">Binds 1 heme c group covalently per subunit.</text>
</comment>
<dbReference type="EMBL" id="VUOC01000004">
    <property type="protein sequence ID" value="KAA2239899.1"/>
    <property type="molecule type" value="Genomic_DNA"/>
</dbReference>
<dbReference type="Gene3D" id="2.60.40.10">
    <property type="entry name" value="Immunoglobulins"/>
    <property type="match status" value="1"/>
</dbReference>
<evidence type="ECO:0000256" key="8">
    <source>
        <dbReference type="SAM" id="MobiDB-lite"/>
    </source>
</evidence>
<feature type="compositionally biased region" description="Basic and acidic residues" evidence="8">
    <location>
        <begin position="334"/>
        <end position="349"/>
    </location>
</feature>
<dbReference type="Gene3D" id="3.40.50.880">
    <property type="match status" value="1"/>
</dbReference>
<feature type="binding site" description="covalent" evidence="7">
    <location>
        <position position="796"/>
    </location>
    <ligand>
        <name>heme c</name>
        <dbReference type="ChEBI" id="CHEBI:61717"/>
    </ligand>
</feature>
<dbReference type="InterPro" id="IPR013783">
    <property type="entry name" value="Ig-like_fold"/>
</dbReference>
<dbReference type="CDD" id="cd04084">
    <property type="entry name" value="CBM6_xylanase-like"/>
    <property type="match status" value="1"/>
</dbReference>
<evidence type="ECO:0000259" key="9">
    <source>
        <dbReference type="PROSITE" id="PS50093"/>
    </source>
</evidence>
<evidence type="ECO:0000256" key="7">
    <source>
        <dbReference type="PIRSR" id="PIRSR602324-1"/>
    </source>
</evidence>
<dbReference type="Pfam" id="PF18911">
    <property type="entry name" value="PKD_4"/>
    <property type="match status" value="1"/>
</dbReference>
<accession>A0A5B2VP89</accession>
<dbReference type="InterPro" id="IPR005084">
    <property type="entry name" value="CBM6"/>
</dbReference>
<dbReference type="InterPro" id="IPR006584">
    <property type="entry name" value="Cellulose-bd_IV"/>
</dbReference>
<dbReference type="PROSITE" id="PS51175">
    <property type="entry name" value="CBM6"/>
    <property type="match status" value="1"/>
</dbReference>
<feature type="domain" description="Cytochrome c" evidence="10">
    <location>
        <begin position="782"/>
        <end position="867"/>
    </location>
</feature>
<dbReference type="Proteomes" id="UP000324611">
    <property type="component" value="Unassembled WGS sequence"/>
</dbReference>
<evidence type="ECO:0000256" key="1">
    <source>
        <dbReference type="ARBA" id="ARBA00022448"/>
    </source>
</evidence>
<dbReference type="Gene3D" id="2.120.10.30">
    <property type="entry name" value="TolB, C-terminal domain"/>
    <property type="match status" value="1"/>
</dbReference>
<feature type="domain" description="PKD" evidence="9">
    <location>
        <begin position="626"/>
        <end position="708"/>
    </location>
</feature>
<sequence length="1041" mass="114816">MTRAVPHLLHRRLFRLAALLLLTTLFSCTQRVPPHILVFTARDSAATAALTRLQQVSSSQKWALDTTSSADRFTEDSLRQYTAVLFLHMPVDTLDYIQQADLERFIQAGGGIGIINAAPDTVINWPWYNTINQDRLAAAKQPWQTAYDGGHWYFGDLEDEASTKQTLEYIAANGALNYNNATTERVPEENRFVTEVLDTYLYEPMEMVIFKDGKVLFLERRGEVKLYNPATRQTKNIAHFDVSIEGNYEDGMLGVALDPDFDNNHWIYINYSPAGNVPKQNVSRFIYKDDSLYRASEKIVLEIPTQRETCCHSGGHLEFGPGNNLYISAGDNTSSKESDGFSPIDERPGRGPFDAQKSSGNTNDLRGKILRIHPEPNGTYTIPDGNLFPKNGSKGKPEIYVMGTRNAFRFTVDKHNGYVYWGDVGPDGGQASDRGPQSYDEYNQAKKPGNYGWPYFVADNKAYADFDFATNVIGPKFDPARPVNHSPNNTGDTVLPPAQKPMIWYPYGESPEFPILGKGSRSAMAGPVYYYDDFKDAKSRFPKYFDGKLFIYEWARSWVKLVSFDKDTLLSRIAPFLPQQTWYKPIDMKFGPDGALYVLQYGANYFEHNQDSRLVKISYVAGNRRPKAAVTADKSVGAAPLKVQLSAAGSMDYDHDALSYAWDVEGAGANGNTATNTVTYTKPGIYHPRVTVTDKDGQSSTASIEIKVGNEAPQVSISLPGANTSFWYEKQSLKYAVNVTDKEDGQINAGIQPAAVFVSFDHLEEGSDLALLASNKDLAGRIEFLRGQSLVANSDCKSCHNPTAQNIGPAYTAVAQRYKGQQDITDKLADKVLAGGNGNWGKNMMAAHPQHTHEEAREMVKYILSFSQPPLKSLPVTGQVNTGNAQRGNYVFRASYTDHGSAMPGSLNGSALLILRPARVEAEEFELSPKAGVRHDDGTNMTFVEGTQNGAFMHLSDIDLTAIDRLQFSANAPGAGVTIEVHADRPDGPLLGAAPVAAATAFQTVTAPIKGASGRHNVFLVFKGNGDARAMLDWVYFQRKG</sequence>
<evidence type="ECO:0000313" key="13">
    <source>
        <dbReference type="Proteomes" id="UP000324611"/>
    </source>
</evidence>
<dbReference type="Gene3D" id="2.60.120.260">
    <property type="entry name" value="Galactose-binding domain-like"/>
    <property type="match status" value="1"/>
</dbReference>
<dbReference type="Pfam" id="PF00034">
    <property type="entry name" value="Cytochrom_C"/>
    <property type="match status" value="1"/>
</dbReference>
<dbReference type="InterPro" id="IPR029010">
    <property type="entry name" value="ThuA-like"/>
</dbReference>
<dbReference type="InterPro" id="IPR029062">
    <property type="entry name" value="Class_I_gatase-like"/>
</dbReference>
<keyword evidence="4" id="KW-0732">Signal</keyword>
<dbReference type="SUPFAM" id="SSF49785">
    <property type="entry name" value="Galactose-binding domain-like"/>
    <property type="match status" value="1"/>
</dbReference>
<dbReference type="PRINTS" id="PR00606">
    <property type="entry name" value="CYTCHROMECID"/>
</dbReference>
<dbReference type="AlphaFoldDB" id="A0A5B2VP89"/>
<dbReference type="InterPro" id="IPR035986">
    <property type="entry name" value="PKD_dom_sf"/>
</dbReference>
<dbReference type="SMART" id="SM00606">
    <property type="entry name" value="CBD_IV"/>
    <property type="match status" value="1"/>
</dbReference>
<dbReference type="SUPFAM" id="SSF49299">
    <property type="entry name" value="PKD domain"/>
    <property type="match status" value="1"/>
</dbReference>
<dbReference type="Pfam" id="PF07995">
    <property type="entry name" value="GSDH"/>
    <property type="match status" value="1"/>
</dbReference>
<feature type="domain" description="CBM6" evidence="11">
    <location>
        <begin position="918"/>
        <end position="1038"/>
    </location>
</feature>
<evidence type="ECO:0000256" key="3">
    <source>
        <dbReference type="ARBA" id="ARBA00022723"/>
    </source>
</evidence>
<reference evidence="12 13" key="2">
    <citation type="submission" date="2019-09" db="EMBL/GenBank/DDBJ databases">
        <authorList>
            <person name="Jin C."/>
        </authorList>
    </citation>
    <scope>NUCLEOTIDE SEQUENCE [LARGE SCALE GENOMIC DNA]</scope>
    <source>
        <strain evidence="12 13">BN140078</strain>
    </source>
</reference>
<dbReference type="SMART" id="SM00089">
    <property type="entry name" value="PKD"/>
    <property type="match status" value="1"/>
</dbReference>
<name>A0A5B2VP89_9BACT</name>
<dbReference type="Pfam" id="PF03422">
    <property type="entry name" value="CBM_6"/>
    <property type="match status" value="1"/>
</dbReference>
<dbReference type="PROSITE" id="PS51007">
    <property type="entry name" value="CYTC"/>
    <property type="match status" value="1"/>
</dbReference>
<dbReference type="GO" id="GO:0005506">
    <property type="term" value="F:iron ion binding"/>
    <property type="evidence" value="ECO:0007669"/>
    <property type="project" value="InterPro"/>
</dbReference>
<dbReference type="SUPFAM" id="SSF50952">
    <property type="entry name" value="Soluble quinoprotein glucose dehydrogenase"/>
    <property type="match status" value="1"/>
</dbReference>
<dbReference type="InterPro" id="IPR012938">
    <property type="entry name" value="Glc/Sorbosone_DH"/>
</dbReference>
<dbReference type="RefSeq" id="WP_149841076.1">
    <property type="nucleotide sequence ID" value="NZ_VUOC01000004.1"/>
</dbReference>
<dbReference type="GO" id="GO:0009055">
    <property type="term" value="F:electron transfer activity"/>
    <property type="evidence" value="ECO:0007669"/>
    <property type="project" value="InterPro"/>
</dbReference>
<dbReference type="CDD" id="cd00146">
    <property type="entry name" value="PKD"/>
    <property type="match status" value="1"/>
</dbReference>
<dbReference type="SUPFAM" id="SSF46626">
    <property type="entry name" value="Cytochrome c"/>
    <property type="match status" value="1"/>
</dbReference>
<reference evidence="12 13" key="1">
    <citation type="submission" date="2019-09" db="EMBL/GenBank/DDBJ databases">
        <title>Chitinophaga ginsengihumi sp. nov., isolated from soil of ginseng rhizosphere.</title>
        <authorList>
            <person name="Lee J."/>
        </authorList>
    </citation>
    <scope>NUCLEOTIDE SEQUENCE [LARGE SCALE GENOMIC DNA]</scope>
    <source>
        <strain evidence="12 13">BN140078</strain>
    </source>
</reference>
<dbReference type="InterPro" id="IPR009056">
    <property type="entry name" value="Cyt_c-like_dom"/>
</dbReference>
<dbReference type="InterPro" id="IPR000601">
    <property type="entry name" value="PKD_dom"/>
</dbReference>
<dbReference type="InterPro" id="IPR022409">
    <property type="entry name" value="PKD/Chitinase_dom"/>
</dbReference>
<keyword evidence="1" id="KW-0813">Transport</keyword>
<evidence type="ECO:0000256" key="4">
    <source>
        <dbReference type="ARBA" id="ARBA00022729"/>
    </source>
</evidence>
<evidence type="ECO:0000313" key="12">
    <source>
        <dbReference type="EMBL" id="KAA2239899.1"/>
    </source>
</evidence>
<dbReference type="Gene3D" id="1.10.760.10">
    <property type="entry name" value="Cytochrome c-like domain"/>
    <property type="match status" value="1"/>
</dbReference>
<dbReference type="GO" id="GO:0020037">
    <property type="term" value="F:heme binding"/>
    <property type="evidence" value="ECO:0007669"/>
    <property type="project" value="InterPro"/>
</dbReference>
<keyword evidence="5" id="KW-0249">Electron transport</keyword>
<evidence type="ECO:0000259" key="11">
    <source>
        <dbReference type="PROSITE" id="PS51175"/>
    </source>
</evidence>
<keyword evidence="13" id="KW-1185">Reference proteome</keyword>
<evidence type="ECO:0000256" key="2">
    <source>
        <dbReference type="ARBA" id="ARBA00022617"/>
    </source>
</evidence>